<accession>A0ABV8T0A6</accession>
<dbReference type="EMBL" id="JBHSDU010000015">
    <property type="protein sequence ID" value="MFC4313279.1"/>
    <property type="molecule type" value="Genomic_DNA"/>
</dbReference>
<dbReference type="RefSeq" id="WP_380603451.1">
    <property type="nucleotide sequence ID" value="NZ_JBHSDU010000015.1"/>
</dbReference>
<dbReference type="Proteomes" id="UP001595904">
    <property type="component" value="Unassembled WGS sequence"/>
</dbReference>
<evidence type="ECO:0008006" key="4">
    <source>
        <dbReference type="Google" id="ProtNLM"/>
    </source>
</evidence>
<organism evidence="2 3">
    <name type="scientific">Steroidobacter flavus</name>
    <dbReference type="NCBI Taxonomy" id="1842136"/>
    <lineage>
        <taxon>Bacteria</taxon>
        <taxon>Pseudomonadati</taxon>
        <taxon>Pseudomonadota</taxon>
        <taxon>Gammaproteobacteria</taxon>
        <taxon>Steroidobacterales</taxon>
        <taxon>Steroidobacteraceae</taxon>
        <taxon>Steroidobacter</taxon>
    </lineage>
</organism>
<evidence type="ECO:0000313" key="3">
    <source>
        <dbReference type="Proteomes" id="UP001595904"/>
    </source>
</evidence>
<feature type="region of interest" description="Disordered" evidence="1">
    <location>
        <begin position="158"/>
        <end position="186"/>
    </location>
</feature>
<reference evidence="3" key="1">
    <citation type="journal article" date="2019" name="Int. J. Syst. Evol. Microbiol.">
        <title>The Global Catalogue of Microorganisms (GCM) 10K type strain sequencing project: providing services to taxonomists for standard genome sequencing and annotation.</title>
        <authorList>
            <consortium name="The Broad Institute Genomics Platform"/>
            <consortium name="The Broad Institute Genome Sequencing Center for Infectious Disease"/>
            <person name="Wu L."/>
            <person name="Ma J."/>
        </authorList>
    </citation>
    <scope>NUCLEOTIDE SEQUENCE [LARGE SCALE GENOMIC DNA]</scope>
    <source>
        <strain evidence="3">CGMCC 1.10759</strain>
    </source>
</reference>
<keyword evidence="3" id="KW-1185">Reference proteome</keyword>
<protein>
    <recommendedName>
        <fullName evidence="4">Lipoprotein</fullName>
    </recommendedName>
</protein>
<gene>
    <name evidence="2" type="ORF">ACFPN2_29640</name>
</gene>
<proteinExistence type="predicted"/>
<comment type="caution">
    <text evidence="2">The sequence shown here is derived from an EMBL/GenBank/DDBJ whole genome shotgun (WGS) entry which is preliminary data.</text>
</comment>
<name>A0ABV8T0A6_9GAMM</name>
<sequence length="186" mass="19088">MASLALLAGCNSEPEPEAAAAATTAPVKPVVATPKDETATFARAVGDGKPGAAVNIRYEFSGKPTIGVPTELDVAFIPSAGVDSMEATLSGMAGITLAGPLTATFTSVEAGKPYRHKISVLPDRTGVFYISVSVNTQIAGSGLNRSFSIPFVVGQVAVQQKPTPPKDDKGESVKSMPAEESSQPKQ</sequence>
<evidence type="ECO:0000313" key="2">
    <source>
        <dbReference type="EMBL" id="MFC4313279.1"/>
    </source>
</evidence>
<evidence type="ECO:0000256" key="1">
    <source>
        <dbReference type="SAM" id="MobiDB-lite"/>
    </source>
</evidence>